<evidence type="ECO:0000313" key="1">
    <source>
        <dbReference type="EMBL" id="KAH3873668.1"/>
    </source>
</evidence>
<keyword evidence="2" id="KW-1185">Reference proteome</keyword>
<dbReference type="EMBL" id="JAIWYP010000002">
    <property type="protein sequence ID" value="KAH3873668.1"/>
    <property type="molecule type" value="Genomic_DNA"/>
</dbReference>
<accession>A0A9D4MBM0</accession>
<proteinExistence type="predicted"/>
<dbReference type="AlphaFoldDB" id="A0A9D4MBM0"/>
<name>A0A9D4MBM0_DREPO</name>
<dbReference type="Proteomes" id="UP000828390">
    <property type="component" value="Unassembled WGS sequence"/>
</dbReference>
<protein>
    <submittedName>
        <fullName evidence="1">Uncharacterized protein</fullName>
    </submittedName>
</protein>
<reference evidence="1" key="2">
    <citation type="submission" date="2020-11" db="EMBL/GenBank/DDBJ databases">
        <authorList>
            <person name="McCartney M.A."/>
            <person name="Auch B."/>
            <person name="Kono T."/>
            <person name="Mallez S."/>
            <person name="Becker A."/>
            <person name="Gohl D.M."/>
            <person name="Silverstein K.A.T."/>
            <person name="Koren S."/>
            <person name="Bechman K.B."/>
            <person name="Herman A."/>
            <person name="Abrahante J.E."/>
            <person name="Garbe J."/>
        </authorList>
    </citation>
    <scope>NUCLEOTIDE SEQUENCE</scope>
    <source>
        <strain evidence="1">Duluth1</strain>
        <tissue evidence="1">Whole animal</tissue>
    </source>
</reference>
<comment type="caution">
    <text evidence="1">The sequence shown here is derived from an EMBL/GenBank/DDBJ whole genome shotgun (WGS) entry which is preliminary data.</text>
</comment>
<gene>
    <name evidence="1" type="ORF">DPMN_036905</name>
</gene>
<reference evidence="1" key="1">
    <citation type="journal article" date="2019" name="bioRxiv">
        <title>The Genome of the Zebra Mussel, Dreissena polymorpha: A Resource for Invasive Species Research.</title>
        <authorList>
            <person name="McCartney M.A."/>
            <person name="Auch B."/>
            <person name="Kono T."/>
            <person name="Mallez S."/>
            <person name="Zhang Y."/>
            <person name="Obille A."/>
            <person name="Becker A."/>
            <person name="Abrahante J.E."/>
            <person name="Garbe J."/>
            <person name="Badalamenti J.P."/>
            <person name="Herman A."/>
            <person name="Mangelson H."/>
            <person name="Liachko I."/>
            <person name="Sullivan S."/>
            <person name="Sone E.D."/>
            <person name="Koren S."/>
            <person name="Silverstein K.A.T."/>
            <person name="Beckman K.B."/>
            <person name="Gohl D.M."/>
        </authorList>
    </citation>
    <scope>NUCLEOTIDE SEQUENCE</scope>
    <source>
        <strain evidence="1">Duluth1</strain>
        <tissue evidence="1">Whole animal</tissue>
    </source>
</reference>
<sequence length="100" mass="11050">MNDMVLTLARDGTVLKTFTNPDLRTPSVIHVTDVRQVLVCGGDSFIILQLVGEGKKKLATLANWSDGLEEPVPVCYNRSTESIIVGQDKDYNNVLVFKVK</sequence>
<organism evidence="1 2">
    <name type="scientific">Dreissena polymorpha</name>
    <name type="common">Zebra mussel</name>
    <name type="synonym">Mytilus polymorpha</name>
    <dbReference type="NCBI Taxonomy" id="45954"/>
    <lineage>
        <taxon>Eukaryota</taxon>
        <taxon>Metazoa</taxon>
        <taxon>Spiralia</taxon>
        <taxon>Lophotrochozoa</taxon>
        <taxon>Mollusca</taxon>
        <taxon>Bivalvia</taxon>
        <taxon>Autobranchia</taxon>
        <taxon>Heteroconchia</taxon>
        <taxon>Euheterodonta</taxon>
        <taxon>Imparidentia</taxon>
        <taxon>Neoheterodontei</taxon>
        <taxon>Myida</taxon>
        <taxon>Dreissenoidea</taxon>
        <taxon>Dreissenidae</taxon>
        <taxon>Dreissena</taxon>
    </lineage>
</organism>
<evidence type="ECO:0000313" key="2">
    <source>
        <dbReference type="Proteomes" id="UP000828390"/>
    </source>
</evidence>